<dbReference type="Pfam" id="PF10990">
    <property type="entry name" value="DUF2809"/>
    <property type="match status" value="1"/>
</dbReference>
<sequence length="195" mass="20594">MVEVSIALLLLFLAVPAEPAKVVVWLTASPLVVAFLGLGAVLSIAAKESMERAMHGTQSTNPVAPMQVSLVRAALALVVIACGLSLRWYGFPLGLSAFVVKYGGSLLWATMVFFLVGALLPGLTRTQVAAIAAAIAVLVELSRLVHAPWLDAFRLTTAGALLLGRIFSLWNIVAYFAGIILGAWLDRVVGTRKVG</sequence>
<keyword evidence="3" id="KW-1185">Reference proteome</keyword>
<proteinExistence type="predicted"/>
<keyword evidence="1" id="KW-0812">Transmembrane</keyword>
<organism evidence="2 3">
    <name type="scientific">Bradyrhizobium iriomotense</name>
    <dbReference type="NCBI Taxonomy" id="441950"/>
    <lineage>
        <taxon>Bacteria</taxon>
        <taxon>Pseudomonadati</taxon>
        <taxon>Pseudomonadota</taxon>
        <taxon>Alphaproteobacteria</taxon>
        <taxon>Hyphomicrobiales</taxon>
        <taxon>Nitrobacteraceae</taxon>
        <taxon>Bradyrhizobium</taxon>
    </lineage>
</organism>
<evidence type="ECO:0000313" key="3">
    <source>
        <dbReference type="Proteomes" id="UP001156905"/>
    </source>
</evidence>
<comment type="caution">
    <text evidence="2">The sequence shown here is derived from an EMBL/GenBank/DDBJ whole genome shotgun (WGS) entry which is preliminary data.</text>
</comment>
<feature type="transmembrane region" description="Helical" evidence="1">
    <location>
        <begin position="166"/>
        <end position="185"/>
    </location>
</feature>
<evidence type="ECO:0000313" key="2">
    <source>
        <dbReference type="EMBL" id="GLR88810.1"/>
    </source>
</evidence>
<feature type="transmembrane region" description="Helical" evidence="1">
    <location>
        <begin position="102"/>
        <end position="121"/>
    </location>
</feature>
<evidence type="ECO:0008006" key="4">
    <source>
        <dbReference type="Google" id="ProtNLM"/>
    </source>
</evidence>
<dbReference type="Proteomes" id="UP001156905">
    <property type="component" value="Unassembled WGS sequence"/>
</dbReference>
<accession>A0ABQ6B7A7</accession>
<protein>
    <recommendedName>
        <fullName evidence="4">DUF2809 domain-containing protein</fullName>
    </recommendedName>
</protein>
<feature type="transmembrane region" description="Helical" evidence="1">
    <location>
        <begin position="128"/>
        <end position="146"/>
    </location>
</feature>
<name>A0ABQ6B7A7_9BRAD</name>
<dbReference type="EMBL" id="BSOW01000021">
    <property type="protein sequence ID" value="GLR88810.1"/>
    <property type="molecule type" value="Genomic_DNA"/>
</dbReference>
<keyword evidence="1" id="KW-1133">Transmembrane helix</keyword>
<keyword evidence="1" id="KW-0472">Membrane</keyword>
<gene>
    <name evidence="2" type="ORF">GCM10007857_55230</name>
</gene>
<dbReference type="InterPro" id="IPR021257">
    <property type="entry name" value="DUF2809"/>
</dbReference>
<feature type="transmembrane region" description="Helical" evidence="1">
    <location>
        <begin position="29"/>
        <end position="47"/>
    </location>
</feature>
<evidence type="ECO:0000256" key="1">
    <source>
        <dbReference type="SAM" id="Phobius"/>
    </source>
</evidence>
<feature type="transmembrane region" description="Helical" evidence="1">
    <location>
        <begin position="68"/>
        <end position="90"/>
    </location>
</feature>
<reference evidence="3" key="1">
    <citation type="journal article" date="2019" name="Int. J. Syst. Evol. Microbiol.">
        <title>The Global Catalogue of Microorganisms (GCM) 10K type strain sequencing project: providing services to taxonomists for standard genome sequencing and annotation.</title>
        <authorList>
            <consortium name="The Broad Institute Genomics Platform"/>
            <consortium name="The Broad Institute Genome Sequencing Center for Infectious Disease"/>
            <person name="Wu L."/>
            <person name="Ma J."/>
        </authorList>
    </citation>
    <scope>NUCLEOTIDE SEQUENCE [LARGE SCALE GENOMIC DNA]</scope>
    <source>
        <strain evidence="3">NBRC 102520</strain>
    </source>
</reference>